<evidence type="ECO:0000313" key="1">
    <source>
        <dbReference type="EMBL" id="ORY91354.1"/>
    </source>
</evidence>
<reference evidence="1 2" key="1">
    <citation type="submission" date="2016-07" db="EMBL/GenBank/DDBJ databases">
        <title>Pervasive Adenine N6-methylation of Active Genes in Fungi.</title>
        <authorList>
            <consortium name="DOE Joint Genome Institute"/>
            <person name="Mondo S.J."/>
            <person name="Dannebaum R.O."/>
            <person name="Kuo R.C."/>
            <person name="Labutti K."/>
            <person name="Haridas S."/>
            <person name="Kuo A."/>
            <person name="Salamov A."/>
            <person name="Ahrendt S.R."/>
            <person name="Lipzen A."/>
            <person name="Sullivan W."/>
            <person name="Andreopoulos W.B."/>
            <person name="Clum A."/>
            <person name="Lindquist E."/>
            <person name="Daum C."/>
            <person name="Ramamoorthy G.K."/>
            <person name="Gryganskyi A."/>
            <person name="Culley D."/>
            <person name="Magnuson J.K."/>
            <person name="James T.Y."/>
            <person name="O'Malley M.A."/>
            <person name="Stajich J.E."/>
            <person name="Spatafora J.W."/>
            <person name="Visel A."/>
            <person name="Grigoriev I.V."/>
        </authorList>
    </citation>
    <scope>NUCLEOTIDE SEQUENCE [LARGE SCALE GENOMIC DNA]</scope>
    <source>
        <strain evidence="1 2">NRRL 2496</strain>
    </source>
</reference>
<dbReference type="InParanoid" id="A0A1X2H1Q5"/>
<dbReference type="OMA" id="WKVVRIM"/>
<sequence>MDWERVKHVVSSQQQFPFSQSDATFLDQFLKELHQRLQDCASVKDCAKNYPEAGPVLTCLATHPYIALEYARPVVACLFEYVKLLTATAHSKPLDDHDRASLWALQRLRRLTHTPEATSLEHEATALIARLDQKCSGKILNPTQVQKLLDKSLALLAFPESYAVIERIVLCALDLVKPISDSGYGGAGEDLEETEYYMEIPVFPSHFWNDLLNKNSRLWSCYMQWQPSIKARLWTVKDALVKGELEDMLFQCCADTSYQPPSQLRDTLRQTPLVQTIMECPWAFSSLLETLAQMILVRHDWRIIRISQSLHDLVLREPELVRFPGALQSSARLLQDTSTDPKDVQAKLAEHVYGGAMDGLGARQIEAWWLTLLYPNFVYRCACNLMKWCATSNVDWDTELEACCRYLVWMTCPSDDERTQMAFEDMVDWLKWLRKAWTQEDFAQVAHRFSWCQSVCNGNVVVAQALLLAALTYLSEWKENDWKALMDAGLRGTTGRPSPALIYFVLDHLHNITSSSPSSLPSEVRVADFHSLLEHVYTLFPPSS</sequence>
<dbReference type="EMBL" id="MCGN01000011">
    <property type="protein sequence ID" value="ORY91354.1"/>
    <property type="molecule type" value="Genomic_DNA"/>
</dbReference>
<gene>
    <name evidence="1" type="ORF">BCR43DRAFT_518702</name>
</gene>
<organism evidence="1 2">
    <name type="scientific">Syncephalastrum racemosum</name>
    <name type="common">Filamentous fungus</name>
    <dbReference type="NCBI Taxonomy" id="13706"/>
    <lineage>
        <taxon>Eukaryota</taxon>
        <taxon>Fungi</taxon>
        <taxon>Fungi incertae sedis</taxon>
        <taxon>Mucoromycota</taxon>
        <taxon>Mucoromycotina</taxon>
        <taxon>Mucoromycetes</taxon>
        <taxon>Mucorales</taxon>
        <taxon>Syncephalastraceae</taxon>
        <taxon>Syncephalastrum</taxon>
    </lineage>
</organism>
<comment type="caution">
    <text evidence="1">The sequence shown here is derived from an EMBL/GenBank/DDBJ whole genome shotgun (WGS) entry which is preliminary data.</text>
</comment>
<accession>A0A1X2H1Q5</accession>
<name>A0A1X2H1Q5_SYNRA</name>
<keyword evidence="2" id="KW-1185">Reference proteome</keyword>
<dbReference type="Proteomes" id="UP000242180">
    <property type="component" value="Unassembled WGS sequence"/>
</dbReference>
<dbReference type="OrthoDB" id="2246451at2759"/>
<protein>
    <submittedName>
        <fullName evidence="1">Uncharacterized protein</fullName>
    </submittedName>
</protein>
<dbReference type="AlphaFoldDB" id="A0A1X2H1Q5"/>
<evidence type="ECO:0000313" key="2">
    <source>
        <dbReference type="Proteomes" id="UP000242180"/>
    </source>
</evidence>
<proteinExistence type="predicted"/>